<evidence type="ECO:0000313" key="1">
    <source>
        <dbReference type="EMBL" id="CAD7656620.1"/>
    </source>
</evidence>
<dbReference type="AlphaFoldDB" id="A0A7R9MAN6"/>
<keyword evidence="2" id="KW-1185">Reference proteome</keyword>
<sequence length="200" mass="21691">MGVCRVWGSGGSGGLAVWRVWRSGGLAIKAVPFVAYVTEFYTFDFNNEDYAAYPGANGLPVVGQKYAFTSYITTNMTVWKSMKCTGSNISHVQLRNLTFSTEVTCNGYHSWGTDFAYDILVDGNMYEVNTGTVTDGRCKGDVFFSSNAYVADDQYGCSGGKGSASFTIDYIYGHITGTKCPSTCTLDTGFIKLDPPISNN</sequence>
<name>A0A7R9MAN6_9ACAR</name>
<accession>A0A7R9MAN6</accession>
<dbReference type="Proteomes" id="UP000728032">
    <property type="component" value="Unassembled WGS sequence"/>
</dbReference>
<gene>
    <name evidence="1" type="ORF">ONB1V03_LOCUS13256</name>
</gene>
<dbReference type="EMBL" id="CAJPVJ010011452">
    <property type="protein sequence ID" value="CAG2173807.1"/>
    <property type="molecule type" value="Genomic_DNA"/>
</dbReference>
<evidence type="ECO:0000313" key="2">
    <source>
        <dbReference type="Proteomes" id="UP000728032"/>
    </source>
</evidence>
<dbReference type="EMBL" id="OC926277">
    <property type="protein sequence ID" value="CAD7656620.1"/>
    <property type="molecule type" value="Genomic_DNA"/>
</dbReference>
<protein>
    <submittedName>
        <fullName evidence="1">Uncharacterized protein</fullName>
    </submittedName>
</protein>
<dbReference type="OrthoDB" id="6509206at2759"/>
<proteinExistence type="predicted"/>
<organism evidence="1">
    <name type="scientific">Oppiella nova</name>
    <dbReference type="NCBI Taxonomy" id="334625"/>
    <lineage>
        <taxon>Eukaryota</taxon>
        <taxon>Metazoa</taxon>
        <taxon>Ecdysozoa</taxon>
        <taxon>Arthropoda</taxon>
        <taxon>Chelicerata</taxon>
        <taxon>Arachnida</taxon>
        <taxon>Acari</taxon>
        <taxon>Acariformes</taxon>
        <taxon>Sarcoptiformes</taxon>
        <taxon>Oribatida</taxon>
        <taxon>Brachypylina</taxon>
        <taxon>Oppioidea</taxon>
        <taxon>Oppiidae</taxon>
        <taxon>Oppiella</taxon>
    </lineage>
</organism>
<reference evidence="1" key="1">
    <citation type="submission" date="2020-11" db="EMBL/GenBank/DDBJ databases">
        <authorList>
            <person name="Tran Van P."/>
        </authorList>
    </citation>
    <scope>NUCLEOTIDE SEQUENCE</scope>
</reference>